<comment type="caution">
    <text evidence="9">The sequence shown here is derived from an EMBL/GenBank/DDBJ whole genome shotgun (WGS) entry which is preliminary data.</text>
</comment>
<dbReference type="PROSITE" id="PS50928">
    <property type="entry name" value="ABC_TM1"/>
    <property type="match status" value="1"/>
</dbReference>
<name>A0A399F8Y6_9DEIN</name>
<dbReference type="GO" id="GO:0005886">
    <property type="term" value="C:plasma membrane"/>
    <property type="evidence" value="ECO:0007669"/>
    <property type="project" value="UniProtKB-SubCell"/>
</dbReference>
<keyword evidence="6 7" id="KW-0472">Membrane</keyword>
<dbReference type="OrthoDB" id="9785836at2"/>
<evidence type="ECO:0000256" key="1">
    <source>
        <dbReference type="ARBA" id="ARBA00004651"/>
    </source>
</evidence>
<evidence type="ECO:0000259" key="8">
    <source>
        <dbReference type="PROSITE" id="PS50928"/>
    </source>
</evidence>
<comment type="similarity">
    <text evidence="7">Belongs to the binding-protein-dependent transport system permease family.</text>
</comment>
<evidence type="ECO:0000256" key="7">
    <source>
        <dbReference type="RuleBase" id="RU363032"/>
    </source>
</evidence>
<feature type="transmembrane region" description="Helical" evidence="7">
    <location>
        <begin position="156"/>
        <end position="178"/>
    </location>
</feature>
<evidence type="ECO:0000313" key="10">
    <source>
        <dbReference type="Proteomes" id="UP000266178"/>
    </source>
</evidence>
<feature type="transmembrane region" description="Helical" evidence="7">
    <location>
        <begin position="96"/>
        <end position="113"/>
    </location>
</feature>
<dbReference type="InterPro" id="IPR000515">
    <property type="entry name" value="MetI-like"/>
</dbReference>
<feature type="transmembrane region" description="Helical" evidence="7">
    <location>
        <begin position="125"/>
        <end position="144"/>
    </location>
</feature>
<evidence type="ECO:0000256" key="6">
    <source>
        <dbReference type="ARBA" id="ARBA00023136"/>
    </source>
</evidence>
<protein>
    <submittedName>
        <fullName evidence="9">sn-glycerol-3-phosphate transport system permease protein UgpA</fullName>
    </submittedName>
</protein>
<evidence type="ECO:0000256" key="5">
    <source>
        <dbReference type="ARBA" id="ARBA00022989"/>
    </source>
</evidence>
<dbReference type="InterPro" id="IPR035906">
    <property type="entry name" value="MetI-like_sf"/>
</dbReference>
<comment type="subcellular location">
    <subcellularLocation>
        <location evidence="1 7">Cell membrane</location>
        <topology evidence="1 7">Multi-pass membrane protein</topology>
    </subcellularLocation>
</comment>
<accession>A0A399F8Y6</accession>
<evidence type="ECO:0000256" key="2">
    <source>
        <dbReference type="ARBA" id="ARBA00022448"/>
    </source>
</evidence>
<dbReference type="Gene3D" id="1.10.3720.10">
    <property type="entry name" value="MetI-like"/>
    <property type="match status" value="2"/>
</dbReference>
<feature type="transmembrane region" description="Helical" evidence="7">
    <location>
        <begin position="29"/>
        <end position="52"/>
    </location>
</feature>
<dbReference type="PANTHER" id="PTHR30193">
    <property type="entry name" value="ABC TRANSPORTER PERMEASE PROTEIN"/>
    <property type="match status" value="1"/>
</dbReference>
<feature type="transmembrane region" description="Helical" evidence="7">
    <location>
        <begin position="241"/>
        <end position="263"/>
    </location>
</feature>
<reference evidence="9 10" key="1">
    <citation type="submission" date="2018-08" db="EMBL/GenBank/DDBJ databases">
        <title>Meiothermus granaticius genome AF-68 sequencing project.</title>
        <authorList>
            <person name="Da Costa M.S."/>
            <person name="Albuquerque L."/>
            <person name="Raposo P."/>
            <person name="Froufe H.J.C."/>
            <person name="Barroso C.S."/>
            <person name="Egas C."/>
        </authorList>
    </citation>
    <scope>NUCLEOTIDE SEQUENCE [LARGE SCALE GENOMIC DNA]</scope>
    <source>
        <strain evidence="9 10">AF-68</strain>
    </source>
</reference>
<keyword evidence="4 7" id="KW-0812">Transmembrane</keyword>
<proteinExistence type="inferred from homology"/>
<evidence type="ECO:0000256" key="4">
    <source>
        <dbReference type="ARBA" id="ARBA00022692"/>
    </source>
</evidence>
<dbReference type="GO" id="GO:0055085">
    <property type="term" value="P:transmembrane transport"/>
    <property type="evidence" value="ECO:0007669"/>
    <property type="project" value="InterPro"/>
</dbReference>
<feature type="transmembrane region" description="Helical" evidence="7">
    <location>
        <begin position="343"/>
        <end position="365"/>
    </location>
</feature>
<feature type="transmembrane region" description="Helical" evidence="7">
    <location>
        <begin position="284"/>
        <end position="306"/>
    </location>
</feature>
<dbReference type="AlphaFoldDB" id="A0A399F8Y6"/>
<dbReference type="PANTHER" id="PTHR30193:SF45">
    <property type="entry name" value="ABC TRANSPORTER PERMEASE PROTEIN"/>
    <property type="match status" value="1"/>
</dbReference>
<organism evidence="9 10">
    <name type="scientific">Meiothermus granaticius NBRC 107808</name>
    <dbReference type="NCBI Taxonomy" id="1227551"/>
    <lineage>
        <taxon>Bacteria</taxon>
        <taxon>Thermotogati</taxon>
        <taxon>Deinococcota</taxon>
        <taxon>Deinococci</taxon>
        <taxon>Thermales</taxon>
        <taxon>Thermaceae</taxon>
        <taxon>Meiothermus</taxon>
    </lineage>
</organism>
<dbReference type="Proteomes" id="UP000266178">
    <property type="component" value="Unassembled WGS sequence"/>
</dbReference>
<feature type="domain" description="ABC transmembrane type-1" evidence="8">
    <location>
        <begin position="153"/>
        <end position="364"/>
    </location>
</feature>
<dbReference type="SUPFAM" id="SSF161098">
    <property type="entry name" value="MetI-like"/>
    <property type="match status" value="2"/>
</dbReference>
<keyword evidence="2 7" id="KW-0813">Transport</keyword>
<keyword evidence="10" id="KW-1185">Reference proteome</keyword>
<evidence type="ECO:0000313" key="9">
    <source>
        <dbReference type="EMBL" id="RIH91101.1"/>
    </source>
</evidence>
<gene>
    <name evidence="9" type="primary">ugpA_5</name>
    <name evidence="9" type="ORF">Mgrana_03008</name>
</gene>
<dbReference type="InterPro" id="IPR051393">
    <property type="entry name" value="ABC_transporter_permease"/>
</dbReference>
<evidence type="ECO:0000256" key="3">
    <source>
        <dbReference type="ARBA" id="ARBA00022475"/>
    </source>
</evidence>
<feature type="transmembrane region" description="Helical" evidence="7">
    <location>
        <begin position="190"/>
        <end position="210"/>
    </location>
</feature>
<dbReference type="CDD" id="cd06261">
    <property type="entry name" value="TM_PBP2"/>
    <property type="match status" value="1"/>
</dbReference>
<keyword evidence="5 7" id="KW-1133">Transmembrane helix</keyword>
<sequence length="375" mass="41256">MALRQTKNSPTRGLLPRLEAWLEHRAGAVFLWPAVVLMLALAIFPLLASIYLSLSRIQFRAGEVSFRFVGWANYQKLLFGSEQTHFLGVAKALPPLGWLVFAGVLGLLLGWILRHLRRKGSLGGLLYRIGVSALVGFLVWSLLSRLAGQPGTVQTTLVYVLFGTAMQYLLGLGLALLCAQKLPGIRFFRVIYLLPLAITPVGVAYMFRMLTDTGRGPLSPLWNVLGLSNFSWVNDPWGARFAVMIGDIWQWTPFMFIVLLAAVQSLPQEQIEAAVVDGANRIQTFVHIVFPYLIPVSASLLLIRLIEAFKIVDLPNVLTNGGPGTATESMTLQAFFAWRTLDLGGAAAIAFLLLILVSLIVTLYANGVVARVRRD</sequence>
<dbReference type="Pfam" id="PF00528">
    <property type="entry name" value="BPD_transp_1"/>
    <property type="match status" value="1"/>
</dbReference>
<dbReference type="EMBL" id="QWLB01000058">
    <property type="protein sequence ID" value="RIH91101.1"/>
    <property type="molecule type" value="Genomic_DNA"/>
</dbReference>
<keyword evidence="3" id="KW-1003">Cell membrane</keyword>